<reference evidence="1" key="2">
    <citation type="journal article" date="2022" name="New Phytol.">
        <title>Evolutionary transition to the ectomycorrhizal habit in the genomes of a hyperdiverse lineage of mushroom-forming fungi.</title>
        <authorList>
            <person name="Looney B."/>
            <person name="Miyauchi S."/>
            <person name="Morin E."/>
            <person name="Drula E."/>
            <person name="Courty P.E."/>
            <person name="Kohler A."/>
            <person name="Kuo A."/>
            <person name="LaButti K."/>
            <person name="Pangilinan J."/>
            <person name="Lipzen A."/>
            <person name="Riley R."/>
            <person name="Andreopoulos W."/>
            <person name="He G."/>
            <person name="Johnson J."/>
            <person name="Nolan M."/>
            <person name="Tritt A."/>
            <person name="Barry K.W."/>
            <person name="Grigoriev I.V."/>
            <person name="Nagy L.G."/>
            <person name="Hibbett D."/>
            <person name="Henrissat B."/>
            <person name="Matheny P.B."/>
            <person name="Labbe J."/>
            <person name="Martin F.M."/>
        </authorList>
    </citation>
    <scope>NUCLEOTIDE SEQUENCE</scope>
    <source>
        <strain evidence="1">FP105234-sp</strain>
    </source>
</reference>
<organism evidence="1 2">
    <name type="scientific">Auriscalpium vulgare</name>
    <dbReference type="NCBI Taxonomy" id="40419"/>
    <lineage>
        <taxon>Eukaryota</taxon>
        <taxon>Fungi</taxon>
        <taxon>Dikarya</taxon>
        <taxon>Basidiomycota</taxon>
        <taxon>Agaricomycotina</taxon>
        <taxon>Agaricomycetes</taxon>
        <taxon>Russulales</taxon>
        <taxon>Auriscalpiaceae</taxon>
        <taxon>Auriscalpium</taxon>
    </lineage>
</organism>
<dbReference type="EMBL" id="MU275841">
    <property type="protein sequence ID" value="KAI0053177.1"/>
    <property type="molecule type" value="Genomic_DNA"/>
</dbReference>
<gene>
    <name evidence="1" type="ORF">FA95DRAFT_938157</name>
</gene>
<dbReference type="Proteomes" id="UP000814033">
    <property type="component" value="Unassembled WGS sequence"/>
</dbReference>
<proteinExistence type="predicted"/>
<accession>A0ACB8SAF9</accession>
<name>A0ACB8SAF9_9AGAM</name>
<keyword evidence="2" id="KW-1185">Reference proteome</keyword>
<evidence type="ECO:0000313" key="2">
    <source>
        <dbReference type="Proteomes" id="UP000814033"/>
    </source>
</evidence>
<comment type="caution">
    <text evidence="1">The sequence shown here is derived from an EMBL/GenBank/DDBJ whole genome shotgun (WGS) entry which is preliminary data.</text>
</comment>
<reference evidence="1" key="1">
    <citation type="submission" date="2021-02" db="EMBL/GenBank/DDBJ databases">
        <authorList>
            <consortium name="DOE Joint Genome Institute"/>
            <person name="Ahrendt S."/>
            <person name="Looney B.P."/>
            <person name="Miyauchi S."/>
            <person name="Morin E."/>
            <person name="Drula E."/>
            <person name="Courty P.E."/>
            <person name="Chicoki N."/>
            <person name="Fauchery L."/>
            <person name="Kohler A."/>
            <person name="Kuo A."/>
            <person name="Labutti K."/>
            <person name="Pangilinan J."/>
            <person name="Lipzen A."/>
            <person name="Riley R."/>
            <person name="Andreopoulos W."/>
            <person name="He G."/>
            <person name="Johnson J."/>
            <person name="Barry K.W."/>
            <person name="Grigoriev I.V."/>
            <person name="Nagy L."/>
            <person name="Hibbett D."/>
            <person name="Henrissat B."/>
            <person name="Matheny P.B."/>
            <person name="Labbe J."/>
            <person name="Martin F."/>
        </authorList>
    </citation>
    <scope>NUCLEOTIDE SEQUENCE</scope>
    <source>
        <strain evidence="1">FP105234-sp</strain>
    </source>
</reference>
<protein>
    <submittedName>
        <fullName evidence="1">Uncharacterized protein</fullName>
    </submittedName>
</protein>
<sequence>MCHCRCCWRTSVAARSDHAGACTIPPRQHTARWTPLSGVADEEEHNDGATEAGAESDTETEEFHDTRASIALTTSTYSHTLHSARPFSADEQIGFPSAATRRAAVCALPTRLMTQVEHLQHLVQVWAGGQARMRAAARGLRTRRPACTGVRVS</sequence>
<evidence type="ECO:0000313" key="1">
    <source>
        <dbReference type="EMBL" id="KAI0053177.1"/>
    </source>
</evidence>